<feature type="transmembrane region" description="Helical" evidence="2">
    <location>
        <begin position="12"/>
        <end position="33"/>
    </location>
</feature>
<sequence length="174" mass="18423">MVQKKSTRAVGIGRVLIAVYAILALAATGRSVFQIATQFQQAPLAYALSGLSAIVYIMATVALIMRGRRWYAIAWGTISFELVGVLFVGLMSIIDPSVFVPSAKYAHSDHSTVWTYFGIGYGFVPLVLPVLGMLWLRHTRPAVEAEISASDESGSAASADGSVDPLADESAAGA</sequence>
<evidence type="ECO:0000313" key="3">
    <source>
        <dbReference type="EMBL" id="BDZ50992.1"/>
    </source>
</evidence>
<keyword evidence="4" id="KW-1185">Reference proteome</keyword>
<reference evidence="4" key="1">
    <citation type="journal article" date="2019" name="Int. J. Syst. Evol. Microbiol.">
        <title>The Global Catalogue of Microorganisms (GCM) 10K type strain sequencing project: providing services to taxonomists for standard genome sequencing and annotation.</title>
        <authorList>
            <consortium name="The Broad Institute Genomics Platform"/>
            <consortium name="The Broad Institute Genome Sequencing Center for Infectious Disease"/>
            <person name="Wu L."/>
            <person name="Ma J."/>
        </authorList>
    </citation>
    <scope>NUCLEOTIDE SEQUENCE [LARGE SCALE GENOMIC DNA]</scope>
    <source>
        <strain evidence="4">NBRC 108728</strain>
    </source>
</reference>
<keyword evidence="2" id="KW-1133">Transmembrane helix</keyword>
<accession>A0ABN6Y0W2</accession>
<feature type="region of interest" description="Disordered" evidence="1">
    <location>
        <begin position="148"/>
        <end position="174"/>
    </location>
</feature>
<dbReference type="RefSeq" id="WP_286343861.1">
    <property type="nucleotide sequence ID" value="NZ_AP027732.1"/>
</dbReference>
<feature type="transmembrane region" description="Helical" evidence="2">
    <location>
        <begin position="114"/>
        <end position="136"/>
    </location>
</feature>
<evidence type="ECO:0000313" key="4">
    <source>
        <dbReference type="Proteomes" id="UP001321486"/>
    </source>
</evidence>
<name>A0ABN6Y0W2_9MICO</name>
<feature type="transmembrane region" description="Helical" evidence="2">
    <location>
        <begin position="72"/>
        <end position="94"/>
    </location>
</feature>
<feature type="transmembrane region" description="Helical" evidence="2">
    <location>
        <begin position="45"/>
        <end position="65"/>
    </location>
</feature>
<evidence type="ECO:0000256" key="1">
    <source>
        <dbReference type="SAM" id="MobiDB-lite"/>
    </source>
</evidence>
<keyword evidence="2" id="KW-0812">Transmembrane</keyword>
<proteinExistence type="predicted"/>
<gene>
    <name evidence="3" type="ORF">GCM10025867_32330</name>
</gene>
<keyword evidence="2" id="KW-0472">Membrane</keyword>
<evidence type="ECO:0008006" key="5">
    <source>
        <dbReference type="Google" id="ProtNLM"/>
    </source>
</evidence>
<dbReference type="Proteomes" id="UP001321486">
    <property type="component" value="Chromosome"/>
</dbReference>
<dbReference type="EMBL" id="AP027732">
    <property type="protein sequence ID" value="BDZ50992.1"/>
    <property type="molecule type" value="Genomic_DNA"/>
</dbReference>
<feature type="compositionally biased region" description="Low complexity" evidence="1">
    <location>
        <begin position="148"/>
        <end position="162"/>
    </location>
</feature>
<protein>
    <recommendedName>
        <fullName evidence="5">Integral membrane protein</fullName>
    </recommendedName>
</protein>
<evidence type="ECO:0000256" key="2">
    <source>
        <dbReference type="SAM" id="Phobius"/>
    </source>
</evidence>
<organism evidence="3 4">
    <name type="scientific">Frondihabitans sucicola</name>
    <dbReference type="NCBI Taxonomy" id="1268041"/>
    <lineage>
        <taxon>Bacteria</taxon>
        <taxon>Bacillati</taxon>
        <taxon>Actinomycetota</taxon>
        <taxon>Actinomycetes</taxon>
        <taxon>Micrococcales</taxon>
        <taxon>Microbacteriaceae</taxon>
        <taxon>Frondihabitans</taxon>
    </lineage>
</organism>